<accession>A0ABY7C6Z3</accession>
<dbReference type="RefSeq" id="XP_053016488.1">
    <property type="nucleotide sequence ID" value="XM_053165281.1"/>
</dbReference>
<proteinExistence type="predicted"/>
<reference evidence="1" key="1">
    <citation type="submission" date="2022-10" db="EMBL/GenBank/DDBJ databases">
        <title>Puccinia triticina Genome sequencing and assembly.</title>
        <authorList>
            <person name="Li C."/>
        </authorList>
    </citation>
    <scope>NUCLEOTIDE SEQUENCE</scope>
    <source>
        <strain evidence="1">Pt15</strain>
    </source>
</reference>
<evidence type="ECO:0000313" key="1">
    <source>
        <dbReference type="EMBL" id="WAQ80933.1"/>
    </source>
</evidence>
<sequence>MQPASRRPGALQRCATRQAFGRETCVILVVQPSSDRLLADSSRLTAGHPLGHLEVAAGHIDVGGGVSRTSYDGTSVPISISAHPTVVVQLLPWTRRNASMSVSSGEPRRRAQTPDLNVQLETAQAKGHLIKTPCQNQHRCGTNHRLIPREVQNVSRFRHSTRE</sequence>
<dbReference type="Proteomes" id="UP001164743">
    <property type="component" value="Chromosome 1A"/>
</dbReference>
<dbReference type="EMBL" id="CP110421">
    <property type="protein sequence ID" value="WAQ80933.1"/>
    <property type="molecule type" value="Genomic_DNA"/>
</dbReference>
<organism evidence="1 2">
    <name type="scientific">Puccinia triticina</name>
    <dbReference type="NCBI Taxonomy" id="208348"/>
    <lineage>
        <taxon>Eukaryota</taxon>
        <taxon>Fungi</taxon>
        <taxon>Dikarya</taxon>
        <taxon>Basidiomycota</taxon>
        <taxon>Pucciniomycotina</taxon>
        <taxon>Pucciniomycetes</taxon>
        <taxon>Pucciniales</taxon>
        <taxon>Pucciniaceae</taxon>
        <taxon>Puccinia</taxon>
    </lineage>
</organism>
<name>A0ABY7C6Z3_9BASI</name>
<protein>
    <submittedName>
        <fullName evidence="1">Uncharacterized protein</fullName>
    </submittedName>
</protein>
<dbReference type="GeneID" id="77806176"/>
<gene>
    <name evidence="1" type="ORF">PtA15_1A271</name>
</gene>
<keyword evidence="2" id="KW-1185">Reference proteome</keyword>
<evidence type="ECO:0000313" key="2">
    <source>
        <dbReference type="Proteomes" id="UP001164743"/>
    </source>
</evidence>